<protein>
    <submittedName>
        <fullName evidence="1">Putative house-cleaning noncanonical NTP pyrophosphatase (MazG superfamily)</fullName>
    </submittedName>
</protein>
<reference evidence="1 2" key="1">
    <citation type="submission" date="2020-08" db="EMBL/GenBank/DDBJ databases">
        <title>Genomic Encyclopedia of Type Strains, Phase IV (KMG-IV): sequencing the most valuable type-strain genomes for metagenomic binning, comparative biology and taxonomic classification.</title>
        <authorList>
            <person name="Goeker M."/>
        </authorList>
    </citation>
    <scope>NUCLEOTIDE SEQUENCE [LARGE SCALE GENOMIC DNA]</scope>
    <source>
        <strain evidence="1 2">DSM 45615</strain>
    </source>
</reference>
<accession>A0A840PCP1</accession>
<sequence length="99" mass="11041">MGKLVRDRIPEIIRRHGGEPVVRVLGEEEYRAALLAKLGEEAAELAAASGEEVAGEIADVFEVLRALARVHGHDWRHVEKVAEAKRAERGAFEDRIYLD</sequence>
<dbReference type="Pfam" id="PF01503">
    <property type="entry name" value="PRA-PH"/>
    <property type="match status" value="1"/>
</dbReference>
<dbReference type="Proteomes" id="UP000578449">
    <property type="component" value="Unassembled WGS sequence"/>
</dbReference>
<evidence type="ECO:0000313" key="2">
    <source>
        <dbReference type="Proteomes" id="UP000578449"/>
    </source>
</evidence>
<dbReference type="EMBL" id="JACHGN010000009">
    <property type="protein sequence ID" value="MBB5134937.1"/>
    <property type="molecule type" value="Genomic_DNA"/>
</dbReference>
<dbReference type="InterPro" id="IPR021130">
    <property type="entry name" value="PRib-ATP_PPHydrolase-like"/>
</dbReference>
<dbReference type="CDD" id="cd11532">
    <property type="entry name" value="NTP-PPase_COG4997"/>
    <property type="match status" value="1"/>
</dbReference>
<dbReference type="AlphaFoldDB" id="A0A840PCP1"/>
<organism evidence="1 2">
    <name type="scientific">Thermocatellispora tengchongensis</name>
    <dbReference type="NCBI Taxonomy" id="1073253"/>
    <lineage>
        <taxon>Bacteria</taxon>
        <taxon>Bacillati</taxon>
        <taxon>Actinomycetota</taxon>
        <taxon>Actinomycetes</taxon>
        <taxon>Streptosporangiales</taxon>
        <taxon>Streptosporangiaceae</taxon>
        <taxon>Thermocatellispora</taxon>
    </lineage>
</organism>
<comment type="caution">
    <text evidence="1">The sequence shown here is derived from an EMBL/GenBank/DDBJ whole genome shotgun (WGS) entry which is preliminary data.</text>
</comment>
<dbReference type="RefSeq" id="WP_185051804.1">
    <property type="nucleotide sequence ID" value="NZ_BAABIX010000004.1"/>
</dbReference>
<keyword evidence="2" id="KW-1185">Reference proteome</keyword>
<dbReference type="InterPro" id="IPR038735">
    <property type="entry name" value="MSMEG_1276-like_NTP-PPase_dom"/>
</dbReference>
<gene>
    <name evidence="1" type="ORF">HNP84_004671</name>
</gene>
<proteinExistence type="predicted"/>
<name>A0A840PCP1_9ACTN</name>
<dbReference type="SUPFAM" id="SSF101386">
    <property type="entry name" value="all-alpha NTP pyrophosphatases"/>
    <property type="match status" value="1"/>
</dbReference>
<evidence type="ECO:0000313" key="1">
    <source>
        <dbReference type="EMBL" id="MBB5134937.1"/>
    </source>
</evidence>